<dbReference type="Proteomes" id="UP000041254">
    <property type="component" value="Unassembled WGS sequence"/>
</dbReference>
<gene>
    <name evidence="4" type="ORF">Vbra_1031</name>
</gene>
<dbReference type="PANTHER" id="PTHR13068">
    <property type="entry name" value="CGI-12 PROTEIN-RELATED"/>
    <property type="match status" value="1"/>
</dbReference>
<dbReference type="VEuPathDB" id="CryptoDB:Vbra_1031"/>
<feature type="region of interest" description="Disordered" evidence="3">
    <location>
        <begin position="589"/>
        <end position="608"/>
    </location>
</feature>
<reference evidence="4 5" key="1">
    <citation type="submission" date="2014-11" db="EMBL/GenBank/DDBJ databases">
        <authorList>
            <person name="Zhu J."/>
            <person name="Qi W."/>
            <person name="Song R."/>
        </authorList>
    </citation>
    <scope>NUCLEOTIDE SEQUENCE [LARGE SCALE GENOMIC DNA]</scope>
</reference>
<feature type="compositionally biased region" description="Pro residues" evidence="3">
    <location>
        <begin position="641"/>
        <end position="652"/>
    </location>
</feature>
<keyword evidence="2" id="KW-0809">Transit peptide</keyword>
<evidence type="ECO:0000313" key="4">
    <source>
        <dbReference type="EMBL" id="CEM32343.1"/>
    </source>
</evidence>
<feature type="region of interest" description="Disordered" evidence="3">
    <location>
        <begin position="634"/>
        <end position="701"/>
    </location>
</feature>
<organism evidence="4 5">
    <name type="scientific">Vitrella brassicaformis (strain CCMP3155)</name>
    <dbReference type="NCBI Taxonomy" id="1169540"/>
    <lineage>
        <taxon>Eukaryota</taxon>
        <taxon>Sar</taxon>
        <taxon>Alveolata</taxon>
        <taxon>Colpodellida</taxon>
        <taxon>Vitrellaceae</taxon>
        <taxon>Vitrella</taxon>
    </lineage>
</organism>
<evidence type="ECO:0000256" key="3">
    <source>
        <dbReference type="SAM" id="MobiDB-lite"/>
    </source>
</evidence>
<feature type="compositionally biased region" description="Low complexity" evidence="3">
    <location>
        <begin position="684"/>
        <end position="701"/>
    </location>
</feature>
<evidence type="ECO:0000256" key="1">
    <source>
        <dbReference type="ARBA" id="ARBA00007692"/>
    </source>
</evidence>
<dbReference type="PANTHER" id="PTHR13068:SF112">
    <property type="entry name" value="TRANSCRIPTION TERMINATION FACTOR 3, MITOCHONDRIAL"/>
    <property type="match status" value="1"/>
</dbReference>
<feature type="compositionally biased region" description="Low complexity" evidence="3">
    <location>
        <begin position="178"/>
        <end position="191"/>
    </location>
</feature>
<dbReference type="InterPro" id="IPR003690">
    <property type="entry name" value="MTERF"/>
</dbReference>
<sequence length="866" mass="93963">MKSALLRLQADQPRAWSRVLQRWVPSLSAQRSGRQAVRSDVRFAGDARAAASKCVGASADGGGDECYTTERILERLALLRRFGLSHAECEDLLSQHGSAVLSDRVRVSEAPKVVHYLTTVGGMTDDQMKQTLMENPGVMYLSVDEVAERVTSLQEDGVPTEDFTYLIQVEEEPPIPLPTAATAGETPTGHTDGQKAPPAPGLGGGPPLVGHVPKIDAAAAAAAAADVGEPSASGADGGFVQGKGVTVEEFLHSKEVGAPPQFIERLKAMSPSLCASDSSTVRARVLYFLHLGGMGQPIQSLYKLLEAPRFFSLDMINVLVPRVEMARLYGVELQRHDYEHVFGTTDSIFCHQILGVPVNYILEYKKELYKDIRKALGISNRGKAKATAAGRESMILPDGQLNLDGLIAVIQQLRTDFDKRVQSAPPTPAPTPSSGEGETEADIDDASSAHGDDDSQELPYPLVRSRPDDAIPPAAEERRSAHIVQQVVAQTDSSAAPLLPLPRGLESVQEAFTQAGVPAEIAEQLLQQTRIKSLKKPHEVASFLSFYTSPDGLARTDFSELLSYPAVLLMDPAQRLLPRAAFIHHLRHTHANEGSPPPPPPVSDIPLMDLVGGTDSAFVEGVAKSTMRRFEAFKRSTAVPRQPPPPPPPAPAPAAAAQESVDTREAPLQQEPADRQEATDESDAVPSVSATDDSSSPTPPLLDESLLLRFGFKRADLDRLRQTAPEVFTLPSRTAVDRLRFLRETLRTTLLVPTQVLHYPKLLCDPAWERSVLARLSQLAETMQHRAPSTPRQSTELLRFRLRDLLNCTEAKFIIQLRDLQAKLGKALADGGSVFAMVEDRRKPDSEWLCVRVGKGEAKHSQGGAT</sequence>
<dbReference type="Gene3D" id="1.25.70.10">
    <property type="entry name" value="Transcription termination factor 3, mitochondrial"/>
    <property type="match status" value="2"/>
</dbReference>
<dbReference type="InParanoid" id="A0A0G4GQ54"/>
<dbReference type="AlphaFoldDB" id="A0A0G4GQ54"/>
<dbReference type="EMBL" id="CDMY01000748">
    <property type="protein sequence ID" value="CEM32343.1"/>
    <property type="molecule type" value="Genomic_DNA"/>
</dbReference>
<evidence type="ECO:0000313" key="5">
    <source>
        <dbReference type="Proteomes" id="UP000041254"/>
    </source>
</evidence>
<keyword evidence="5" id="KW-1185">Reference proteome</keyword>
<feature type="region of interest" description="Disordered" evidence="3">
    <location>
        <begin position="420"/>
        <end position="470"/>
    </location>
</feature>
<feature type="region of interest" description="Disordered" evidence="3">
    <location>
        <begin position="176"/>
        <end position="210"/>
    </location>
</feature>
<name>A0A0G4GQ54_VITBC</name>
<evidence type="ECO:0000256" key="2">
    <source>
        <dbReference type="ARBA" id="ARBA00022946"/>
    </source>
</evidence>
<accession>A0A0G4GQ54</accession>
<comment type="similarity">
    <text evidence="1">Belongs to the mTERF family.</text>
</comment>
<dbReference type="GO" id="GO:0003676">
    <property type="term" value="F:nucleic acid binding"/>
    <property type="evidence" value="ECO:0007669"/>
    <property type="project" value="InterPro"/>
</dbReference>
<dbReference type="InterPro" id="IPR038538">
    <property type="entry name" value="MTERF_sf"/>
</dbReference>
<proteinExistence type="inferred from homology"/>
<protein>
    <submittedName>
        <fullName evidence="4">Uncharacterized protein</fullName>
    </submittedName>
</protein>